<evidence type="ECO:0000256" key="3">
    <source>
        <dbReference type="ARBA" id="ARBA00023315"/>
    </source>
</evidence>
<proteinExistence type="predicted"/>
<dbReference type="SUPFAM" id="SSF69593">
    <property type="entry name" value="Glycerol-3-phosphate (1)-acyltransferase"/>
    <property type="match status" value="1"/>
</dbReference>
<dbReference type="PANTHER" id="PTHR10434">
    <property type="entry name" value="1-ACYL-SN-GLYCEROL-3-PHOSPHATE ACYLTRANSFERASE"/>
    <property type="match status" value="1"/>
</dbReference>
<reference evidence="5 6" key="2">
    <citation type="journal article" date="2016" name="Science">
        <title>A bacterium that degrades and assimilates poly(ethylene terephthalate).</title>
        <authorList>
            <person name="Yoshida S."/>
            <person name="Hiraga K."/>
            <person name="Takehana T."/>
            <person name="Taniguchi I."/>
            <person name="Yamaji H."/>
            <person name="Maeda Y."/>
            <person name="Toyohara K."/>
            <person name="Miyamoto K."/>
            <person name="Kimura Y."/>
            <person name="Oda K."/>
        </authorList>
    </citation>
    <scope>NUCLEOTIDE SEQUENCE [LARGE SCALE GENOMIC DNA]</scope>
    <source>
        <strain evidence="6">NBRC 110686 / TISTR 2288 / 201-F6</strain>
    </source>
</reference>
<organism evidence="5 6">
    <name type="scientific">Piscinibacter sakaiensis</name>
    <name type="common">Ideonella sakaiensis</name>
    <dbReference type="NCBI Taxonomy" id="1547922"/>
    <lineage>
        <taxon>Bacteria</taxon>
        <taxon>Pseudomonadati</taxon>
        <taxon>Pseudomonadota</taxon>
        <taxon>Betaproteobacteria</taxon>
        <taxon>Burkholderiales</taxon>
        <taxon>Sphaerotilaceae</taxon>
        <taxon>Piscinibacter</taxon>
    </lineage>
</organism>
<gene>
    <name evidence="5" type="ORF">ISF6_1046</name>
</gene>
<dbReference type="CDD" id="cd07989">
    <property type="entry name" value="LPLAT_AGPAT-like"/>
    <property type="match status" value="1"/>
</dbReference>
<dbReference type="EMBL" id="BBYR01000002">
    <property type="protein sequence ID" value="GAP33791.1"/>
    <property type="molecule type" value="Genomic_DNA"/>
</dbReference>
<sequence>MLLLLGLVSLGWNLLALPLLLLLPRPQGRAVGRAVIAGAYRGYWALARAVGLMRLEAQALDALRAEGGLVIVANHPSMLDALMLVSRLPASFCVMKSSLARNPFLGGGARLARYLRNDDPFGLLKRAVEDLRGGGQLVLFPEGTRTTEPPIGRLRPGFTLIARQAGVPIQTVLIETDSPYLGKGWPIWRVPPIPIVFHARLGRRFEPAPDTGRLLAEIEAYFRAELGAARTCESAHAPADDAGPAAR</sequence>
<dbReference type="OrthoDB" id="9812274at2"/>
<dbReference type="SMART" id="SM00563">
    <property type="entry name" value="PlsC"/>
    <property type="match status" value="1"/>
</dbReference>
<evidence type="ECO:0000256" key="1">
    <source>
        <dbReference type="ARBA" id="ARBA00005189"/>
    </source>
</evidence>
<evidence type="ECO:0000256" key="2">
    <source>
        <dbReference type="ARBA" id="ARBA00022679"/>
    </source>
</evidence>
<dbReference type="GO" id="GO:0003841">
    <property type="term" value="F:1-acylglycerol-3-phosphate O-acyltransferase activity"/>
    <property type="evidence" value="ECO:0007669"/>
    <property type="project" value="TreeGrafter"/>
</dbReference>
<keyword evidence="6" id="KW-1185">Reference proteome</keyword>
<protein>
    <submittedName>
        <fullName evidence="5">1-acyl-sn-glycerol-3-phosphate acyltransferase</fullName>
    </submittedName>
</protein>
<dbReference type="PANTHER" id="PTHR10434:SF66">
    <property type="entry name" value="PHOSPHOLIPID_GLYCEROL ACYLTRANSFERASE DOMAIN-CONTAINING PROTEIN"/>
    <property type="match status" value="1"/>
</dbReference>
<name>A0A0K8NTQ1_PISS1</name>
<dbReference type="Pfam" id="PF01553">
    <property type="entry name" value="Acyltransferase"/>
    <property type="match status" value="1"/>
</dbReference>
<keyword evidence="2 5" id="KW-0808">Transferase</keyword>
<dbReference type="GO" id="GO:0006654">
    <property type="term" value="P:phosphatidic acid biosynthetic process"/>
    <property type="evidence" value="ECO:0007669"/>
    <property type="project" value="TreeGrafter"/>
</dbReference>
<evidence type="ECO:0000259" key="4">
    <source>
        <dbReference type="SMART" id="SM00563"/>
    </source>
</evidence>
<reference evidence="6" key="1">
    <citation type="submission" date="2015-07" db="EMBL/GenBank/DDBJ databases">
        <title>Discovery of a poly(ethylene terephthalate assimilation.</title>
        <authorList>
            <person name="Yoshida S."/>
            <person name="Hiraga K."/>
            <person name="Takehana T."/>
            <person name="Taniguchi I."/>
            <person name="Yamaji H."/>
            <person name="Maeda Y."/>
            <person name="Toyohara K."/>
            <person name="Miyamoto K."/>
            <person name="Kimura Y."/>
            <person name="Oda K."/>
        </authorList>
    </citation>
    <scope>NUCLEOTIDE SEQUENCE [LARGE SCALE GENOMIC DNA]</scope>
    <source>
        <strain evidence="6">NBRC 110686 / TISTR 2288 / 201-F6</strain>
    </source>
</reference>
<keyword evidence="3 5" id="KW-0012">Acyltransferase</keyword>
<evidence type="ECO:0000313" key="5">
    <source>
        <dbReference type="EMBL" id="GAP33791.1"/>
    </source>
</evidence>
<evidence type="ECO:0000313" key="6">
    <source>
        <dbReference type="Proteomes" id="UP000037660"/>
    </source>
</evidence>
<dbReference type="InterPro" id="IPR002123">
    <property type="entry name" value="Plipid/glycerol_acylTrfase"/>
</dbReference>
<dbReference type="AlphaFoldDB" id="A0A0K8NTQ1"/>
<comment type="caution">
    <text evidence="5">The sequence shown here is derived from an EMBL/GenBank/DDBJ whole genome shotgun (WGS) entry which is preliminary data.</text>
</comment>
<feature type="domain" description="Phospholipid/glycerol acyltransferase" evidence="4">
    <location>
        <begin position="69"/>
        <end position="177"/>
    </location>
</feature>
<accession>A0A0K8NTQ1</accession>
<comment type="pathway">
    <text evidence="1">Lipid metabolism.</text>
</comment>
<dbReference type="Proteomes" id="UP000037660">
    <property type="component" value="Unassembled WGS sequence"/>
</dbReference>
<dbReference type="STRING" id="1547922.ISF6_1046"/>